<evidence type="ECO:0000313" key="3">
    <source>
        <dbReference type="Proteomes" id="UP000325395"/>
    </source>
</evidence>
<dbReference type="Pfam" id="PF26640">
    <property type="entry name" value="DUF8212"/>
    <property type="match status" value="1"/>
</dbReference>
<accession>A0ABQ6WAW6</accession>
<dbReference type="EMBL" id="ML735789">
    <property type="protein sequence ID" value="KAE8414284.1"/>
    <property type="molecule type" value="Genomic_DNA"/>
</dbReference>
<reference evidence="2 3" key="1">
    <citation type="submission" date="2019-04" db="EMBL/GenBank/DDBJ databases">
        <authorList>
            <consortium name="DOE Joint Genome Institute"/>
            <person name="Mondo S."/>
            <person name="Kjaerbolling I."/>
            <person name="Vesth T."/>
            <person name="Frisvad J.C."/>
            <person name="Nybo J.L."/>
            <person name="Theobald S."/>
            <person name="Kildgaard S."/>
            <person name="Isbrandt T."/>
            <person name="Kuo A."/>
            <person name="Sato A."/>
            <person name="Lyhne E.K."/>
            <person name="Kogle M.E."/>
            <person name="Wiebenga A."/>
            <person name="Kun R.S."/>
            <person name="Lubbers R.J."/>
            <person name="Makela M.R."/>
            <person name="Barry K."/>
            <person name="Chovatia M."/>
            <person name="Clum A."/>
            <person name="Daum C."/>
            <person name="Haridas S."/>
            <person name="He G."/>
            <person name="LaButti K."/>
            <person name="Lipzen A."/>
            <person name="Riley R."/>
            <person name="Salamov A."/>
            <person name="Simmons B.A."/>
            <person name="Magnuson J.K."/>
            <person name="Henrissat B."/>
            <person name="Mortensen U.H."/>
            <person name="Larsen T.O."/>
            <person name="Devries R.P."/>
            <person name="Grigoriev I.V."/>
            <person name="Machida M."/>
            <person name="Baker S.E."/>
            <person name="Andersen M.R."/>
            <person name="Cantor M.N."/>
            <person name="Hua S.X."/>
        </authorList>
    </citation>
    <scope>NUCLEOTIDE SEQUENCE [LARGE SCALE GENOMIC DNA]</scope>
    <source>
        <strain evidence="2 3">CBS 117616</strain>
    </source>
</reference>
<dbReference type="PANTHER" id="PTHR10622:SF10">
    <property type="entry name" value="HET DOMAIN-CONTAINING PROTEIN"/>
    <property type="match status" value="1"/>
</dbReference>
<proteinExistence type="predicted"/>
<name>A0ABQ6WAW6_9EURO</name>
<gene>
    <name evidence="2" type="ORF">BDV36DRAFT_265824</name>
</gene>
<dbReference type="PANTHER" id="PTHR10622">
    <property type="entry name" value="HET DOMAIN-CONTAINING PROTEIN"/>
    <property type="match status" value="1"/>
</dbReference>
<evidence type="ECO:0000259" key="1">
    <source>
        <dbReference type="Pfam" id="PF26640"/>
    </source>
</evidence>
<organism evidence="2 3">
    <name type="scientific">Aspergillus pseudocaelatus</name>
    <dbReference type="NCBI Taxonomy" id="1825620"/>
    <lineage>
        <taxon>Eukaryota</taxon>
        <taxon>Fungi</taxon>
        <taxon>Dikarya</taxon>
        <taxon>Ascomycota</taxon>
        <taxon>Pezizomycotina</taxon>
        <taxon>Eurotiomycetes</taxon>
        <taxon>Eurotiomycetidae</taxon>
        <taxon>Eurotiales</taxon>
        <taxon>Aspergillaceae</taxon>
        <taxon>Aspergillus</taxon>
        <taxon>Aspergillus subgen. Circumdati</taxon>
    </lineage>
</organism>
<feature type="domain" description="DUF8212" evidence="1">
    <location>
        <begin position="9"/>
        <end position="43"/>
    </location>
</feature>
<feature type="non-terminal residue" evidence="2">
    <location>
        <position position="281"/>
    </location>
</feature>
<keyword evidence="3" id="KW-1185">Reference proteome</keyword>
<dbReference type="Proteomes" id="UP000325395">
    <property type="component" value="Unassembled WGS sequence"/>
</dbReference>
<evidence type="ECO:0000313" key="2">
    <source>
        <dbReference type="EMBL" id="KAE8414284.1"/>
    </source>
</evidence>
<sequence>MLYGEGGGKAFLRLQEEIMKQSDDQTIFAWTDKNAPADLLHGLLTSSPAHFADSQDIIAYQQWEPTPPYAMTNRGLRIDLALHDPRQLWTERDLRIDVVHHNPRQRWPGRDLIALLHCGVSQDIKGKDGYRFLAIRLIQLSEFDNRYARRNIGVLLRESVSCRTQTIYVPQAYTIEADTRRPLGHVIFHITGIQSKSRYCLKRIVSPTVEKDIEKIRLNLTSPPTGNVLYFSSLNCTKGDGNILAFLVWHNLKPGPDILIAVGSSPDFGLGFNAISFLGGK</sequence>
<dbReference type="InterPro" id="IPR058525">
    <property type="entry name" value="DUF8212"/>
</dbReference>
<protein>
    <recommendedName>
        <fullName evidence="1">DUF8212 domain-containing protein</fullName>
    </recommendedName>
</protein>